<feature type="compositionally biased region" description="Basic and acidic residues" evidence="1">
    <location>
        <begin position="133"/>
        <end position="143"/>
    </location>
</feature>
<dbReference type="Proteomes" id="UP001237642">
    <property type="component" value="Unassembled WGS sequence"/>
</dbReference>
<comment type="caution">
    <text evidence="2">The sequence shown here is derived from an EMBL/GenBank/DDBJ whole genome shotgun (WGS) entry which is preliminary data.</text>
</comment>
<feature type="region of interest" description="Disordered" evidence="1">
    <location>
        <begin position="243"/>
        <end position="264"/>
    </location>
</feature>
<proteinExistence type="predicted"/>
<feature type="compositionally biased region" description="Acidic residues" evidence="1">
    <location>
        <begin position="251"/>
        <end position="264"/>
    </location>
</feature>
<dbReference type="AlphaFoldDB" id="A0AAD8JGF1"/>
<evidence type="ECO:0000256" key="1">
    <source>
        <dbReference type="SAM" id="MobiDB-lite"/>
    </source>
</evidence>
<evidence type="ECO:0000313" key="2">
    <source>
        <dbReference type="EMBL" id="KAK1403004.1"/>
    </source>
</evidence>
<name>A0AAD8JGF1_9APIA</name>
<dbReference type="EMBL" id="JAUIZM010000001">
    <property type="protein sequence ID" value="KAK1403004.1"/>
    <property type="molecule type" value="Genomic_DNA"/>
</dbReference>
<keyword evidence="3" id="KW-1185">Reference proteome</keyword>
<gene>
    <name evidence="2" type="ORF">POM88_002609</name>
</gene>
<feature type="region of interest" description="Disordered" evidence="1">
    <location>
        <begin position="61"/>
        <end position="102"/>
    </location>
</feature>
<reference evidence="2" key="2">
    <citation type="submission" date="2023-05" db="EMBL/GenBank/DDBJ databases">
        <authorList>
            <person name="Schelkunov M.I."/>
        </authorList>
    </citation>
    <scope>NUCLEOTIDE SEQUENCE</scope>
    <source>
        <strain evidence="2">Hsosn_3</strain>
        <tissue evidence="2">Leaf</tissue>
    </source>
</reference>
<feature type="compositionally biased region" description="Polar residues" evidence="1">
    <location>
        <begin position="85"/>
        <end position="100"/>
    </location>
</feature>
<sequence>MADFSFLSDSDDDKKVDVLLSQAMDESVLEQISAINCSGFTDPILPTQLETRFSKLKSFPAAKPMSQIPPIKPFDPQFESDLNKKNPTQAEESKTLNVNVEETPVVEKGLGVELSSAVLDSPSNVSGFSMESAGKKGKDGEVRRKAKSRSGSFRSRSDSKASSKDSSPSPTRMIGCFWCSPKRVSSRKSKECKIDDDWGGNEEFLSDTSDFSTKGQEKLLKKMMKEEERINREAAKIVKWAKQASARMELSDDEDEISDNESTK</sequence>
<reference evidence="2" key="1">
    <citation type="submission" date="2023-02" db="EMBL/GenBank/DDBJ databases">
        <title>Genome of toxic invasive species Heracleum sosnowskyi carries increased number of genes despite the absence of recent whole-genome duplications.</title>
        <authorList>
            <person name="Schelkunov M."/>
            <person name="Shtratnikova V."/>
            <person name="Makarenko M."/>
            <person name="Klepikova A."/>
            <person name="Omelchenko D."/>
            <person name="Novikova G."/>
            <person name="Obukhova E."/>
            <person name="Bogdanov V."/>
            <person name="Penin A."/>
            <person name="Logacheva M."/>
        </authorList>
    </citation>
    <scope>NUCLEOTIDE SEQUENCE</scope>
    <source>
        <strain evidence="2">Hsosn_3</strain>
        <tissue evidence="2">Leaf</tissue>
    </source>
</reference>
<dbReference type="PANTHER" id="PTHR35692:SF1">
    <property type="entry name" value="F26F24.11"/>
    <property type="match status" value="1"/>
</dbReference>
<feature type="region of interest" description="Disordered" evidence="1">
    <location>
        <begin position="120"/>
        <end position="175"/>
    </location>
</feature>
<organism evidence="2 3">
    <name type="scientific">Heracleum sosnowskyi</name>
    <dbReference type="NCBI Taxonomy" id="360622"/>
    <lineage>
        <taxon>Eukaryota</taxon>
        <taxon>Viridiplantae</taxon>
        <taxon>Streptophyta</taxon>
        <taxon>Embryophyta</taxon>
        <taxon>Tracheophyta</taxon>
        <taxon>Spermatophyta</taxon>
        <taxon>Magnoliopsida</taxon>
        <taxon>eudicotyledons</taxon>
        <taxon>Gunneridae</taxon>
        <taxon>Pentapetalae</taxon>
        <taxon>asterids</taxon>
        <taxon>campanulids</taxon>
        <taxon>Apiales</taxon>
        <taxon>Apiaceae</taxon>
        <taxon>Apioideae</taxon>
        <taxon>apioid superclade</taxon>
        <taxon>Tordylieae</taxon>
        <taxon>Tordyliinae</taxon>
        <taxon>Heracleum</taxon>
    </lineage>
</organism>
<dbReference type="PANTHER" id="PTHR35692">
    <property type="entry name" value="F26F24.11"/>
    <property type="match status" value="1"/>
</dbReference>
<evidence type="ECO:0000313" key="3">
    <source>
        <dbReference type="Proteomes" id="UP001237642"/>
    </source>
</evidence>
<protein>
    <submittedName>
        <fullName evidence="2">Actin-binding protein like</fullName>
    </submittedName>
</protein>
<accession>A0AAD8JGF1</accession>